<dbReference type="AlphaFoldDB" id="A0A422MVV5"/>
<sequence length="194" mass="21053">MEEVLLQFQSVRPLPRAADRGGLRLRVRRHPAAHRASRSGRRLPARPSIAGERTGGVAGNSSGEAGRPVVVRWWCSARCRGMRGACAAVGMPGLGRALFHQSGNTRLRRCVGVGRDLGPFRCTRRPDTVPLSRRVQWSGWSVFRLKGLLLAPGRGGLVLPARGAFLVWGMGWLPFSFGGWRAGFAPPPQRGCGL</sequence>
<dbReference type="EMBL" id="MKGL01000571">
    <property type="protein sequence ID" value="RNE97364.1"/>
    <property type="molecule type" value="Genomic_DNA"/>
</dbReference>
<gene>
    <name evidence="2" type="ORF">TraAM80_09457</name>
</gene>
<dbReference type="RefSeq" id="XP_029234088.1">
    <property type="nucleotide sequence ID" value="XM_029386137.1"/>
</dbReference>
<feature type="compositionally biased region" description="Basic residues" evidence="1">
    <location>
        <begin position="29"/>
        <end position="44"/>
    </location>
</feature>
<name>A0A422MVV5_TRYRA</name>
<feature type="region of interest" description="Disordered" evidence="1">
    <location>
        <begin position="29"/>
        <end position="64"/>
    </location>
</feature>
<evidence type="ECO:0000313" key="3">
    <source>
        <dbReference type="Proteomes" id="UP000283634"/>
    </source>
</evidence>
<dbReference type="Proteomes" id="UP000283634">
    <property type="component" value="Unassembled WGS sequence"/>
</dbReference>
<evidence type="ECO:0000256" key="1">
    <source>
        <dbReference type="SAM" id="MobiDB-lite"/>
    </source>
</evidence>
<accession>A0A422MVV5</accession>
<reference evidence="2 3" key="1">
    <citation type="journal article" date="2018" name="BMC Genomics">
        <title>Genomic comparison of Trypanosoma conorhini and Trypanosoma rangeli to Trypanosoma cruzi strains of high and low virulence.</title>
        <authorList>
            <person name="Bradwell K.R."/>
            <person name="Koparde V.N."/>
            <person name="Matveyev A.V."/>
            <person name="Serrano M.G."/>
            <person name="Alves J.M."/>
            <person name="Parikh H."/>
            <person name="Huang B."/>
            <person name="Lee V."/>
            <person name="Espinosa-Alvarez O."/>
            <person name="Ortiz P.A."/>
            <person name="Costa-Martins A.G."/>
            <person name="Teixeira M.M."/>
            <person name="Buck G.A."/>
        </authorList>
    </citation>
    <scope>NUCLEOTIDE SEQUENCE [LARGE SCALE GENOMIC DNA]</scope>
    <source>
        <strain evidence="2 3">AM80</strain>
    </source>
</reference>
<evidence type="ECO:0000313" key="2">
    <source>
        <dbReference type="EMBL" id="RNE97364.1"/>
    </source>
</evidence>
<dbReference type="GeneID" id="40333390"/>
<organism evidence="2 3">
    <name type="scientific">Trypanosoma rangeli</name>
    <dbReference type="NCBI Taxonomy" id="5698"/>
    <lineage>
        <taxon>Eukaryota</taxon>
        <taxon>Discoba</taxon>
        <taxon>Euglenozoa</taxon>
        <taxon>Kinetoplastea</taxon>
        <taxon>Metakinetoplastina</taxon>
        <taxon>Trypanosomatida</taxon>
        <taxon>Trypanosomatidae</taxon>
        <taxon>Trypanosoma</taxon>
        <taxon>Herpetosoma</taxon>
    </lineage>
</organism>
<protein>
    <submittedName>
        <fullName evidence="2">Uncharacterized protein</fullName>
    </submittedName>
</protein>
<keyword evidence="3" id="KW-1185">Reference proteome</keyword>
<comment type="caution">
    <text evidence="2">The sequence shown here is derived from an EMBL/GenBank/DDBJ whole genome shotgun (WGS) entry which is preliminary data.</text>
</comment>
<proteinExistence type="predicted"/>